<evidence type="ECO:0000256" key="4">
    <source>
        <dbReference type="ARBA" id="ARBA00022763"/>
    </source>
</evidence>
<dbReference type="GO" id="GO:0033065">
    <property type="term" value="C:Rad51C-XRCC3 complex"/>
    <property type="evidence" value="ECO:0007669"/>
    <property type="project" value="TreeGrafter"/>
</dbReference>
<dbReference type="GO" id="GO:0000707">
    <property type="term" value="P:meiotic DNA recombinase assembly"/>
    <property type="evidence" value="ECO:0007669"/>
    <property type="project" value="TreeGrafter"/>
</dbReference>
<proteinExistence type="inferred from homology"/>
<dbReference type="SUPFAM" id="SSF52540">
    <property type="entry name" value="P-loop containing nucleoside triphosphate hydrolases"/>
    <property type="match status" value="1"/>
</dbReference>
<feature type="domain" description="RecA family profile 1" evidence="12">
    <location>
        <begin position="83"/>
        <end position="272"/>
    </location>
</feature>
<keyword evidence="4" id="KW-0227">DNA damage</keyword>
<keyword evidence="14" id="KW-1185">Reference proteome</keyword>
<keyword evidence="8" id="KW-0234">DNA repair</keyword>
<dbReference type="InterPro" id="IPR013632">
    <property type="entry name" value="Rad51_C"/>
</dbReference>
<dbReference type="InterPro" id="IPR052093">
    <property type="entry name" value="HR_Repair_Mediator"/>
</dbReference>
<keyword evidence="7" id="KW-0233">DNA recombination</keyword>
<evidence type="ECO:0000313" key="14">
    <source>
        <dbReference type="Proteomes" id="UP001443914"/>
    </source>
</evidence>
<dbReference type="InterPro" id="IPR016467">
    <property type="entry name" value="DNA_recomb/repair_RecA-like"/>
</dbReference>
<dbReference type="Gene3D" id="3.40.50.300">
    <property type="entry name" value="P-loop containing nucleotide triphosphate hydrolases"/>
    <property type="match status" value="1"/>
</dbReference>
<keyword evidence="5" id="KW-0067">ATP-binding</keyword>
<evidence type="ECO:0000256" key="6">
    <source>
        <dbReference type="ARBA" id="ARBA00023125"/>
    </source>
</evidence>
<dbReference type="GO" id="GO:0005524">
    <property type="term" value="F:ATP binding"/>
    <property type="evidence" value="ECO:0007669"/>
    <property type="project" value="UniProtKB-KW"/>
</dbReference>
<dbReference type="FunFam" id="3.40.50.300:FF:001318">
    <property type="entry name" value="DNA repair protein RAD51"/>
    <property type="match status" value="1"/>
</dbReference>
<evidence type="ECO:0000313" key="13">
    <source>
        <dbReference type="EMBL" id="KAK9757844.1"/>
    </source>
</evidence>
<dbReference type="Pfam" id="PF08423">
    <property type="entry name" value="Rad51"/>
    <property type="match status" value="2"/>
</dbReference>
<dbReference type="InterPro" id="IPR027417">
    <property type="entry name" value="P-loop_NTPase"/>
</dbReference>
<organism evidence="13 14">
    <name type="scientific">Saponaria officinalis</name>
    <name type="common">Common soapwort</name>
    <name type="synonym">Lychnis saponaria</name>
    <dbReference type="NCBI Taxonomy" id="3572"/>
    <lineage>
        <taxon>Eukaryota</taxon>
        <taxon>Viridiplantae</taxon>
        <taxon>Streptophyta</taxon>
        <taxon>Embryophyta</taxon>
        <taxon>Tracheophyta</taxon>
        <taxon>Spermatophyta</taxon>
        <taxon>Magnoliopsida</taxon>
        <taxon>eudicotyledons</taxon>
        <taxon>Gunneridae</taxon>
        <taxon>Pentapetalae</taxon>
        <taxon>Caryophyllales</taxon>
        <taxon>Caryophyllaceae</taxon>
        <taxon>Caryophylleae</taxon>
        <taxon>Saponaria</taxon>
    </lineage>
</organism>
<evidence type="ECO:0000256" key="5">
    <source>
        <dbReference type="ARBA" id="ARBA00022840"/>
    </source>
</evidence>
<evidence type="ECO:0000256" key="8">
    <source>
        <dbReference type="ARBA" id="ARBA00023204"/>
    </source>
</evidence>
<evidence type="ECO:0000256" key="1">
    <source>
        <dbReference type="ARBA" id="ARBA00004123"/>
    </source>
</evidence>
<evidence type="ECO:0000256" key="11">
    <source>
        <dbReference type="ARBA" id="ARBA00056000"/>
    </source>
</evidence>
<dbReference type="CDD" id="cd19492">
    <property type="entry name" value="Rad51C"/>
    <property type="match status" value="1"/>
</dbReference>
<gene>
    <name evidence="13" type="ORF">RND81_01G189700</name>
</gene>
<dbReference type="InterPro" id="IPR020588">
    <property type="entry name" value="RecA_ATP-bd"/>
</dbReference>
<reference evidence="13" key="1">
    <citation type="submission" date="2024-03" db="EMBL/GenBank/DDBJ databases">
        <title>WGS assembly of Saponaria officinalis var. Norfolk2.</title>
        <authorList>
            <person name="Jenkins J."/>
            <person name="Shu S."/>
            <person name="Grimwood J."/>
            <person name="Barry K."/>
            <person name="Goodstein D."/>
            <person name="Schmutz J."/>
            <person name="Leebens-Mack J."/>
            <person name="Osbourn A."/>
        </authorList>
    </citation>
    <scope>NUCLEOTIDE SEQUENCE [LARGE SCALE GENOMIC DNA]</scope>
    <source>
        <strain evidence="13">JIC</strain>
    </source>
</reference>
<dbReference type="AlphaFoldDB" id="A0AAW1NIC5"/>
<dbReference type="GO" id="GO:0140664">
    <property type="term" value="F:ATP-dependent DNA damage sensor activity"/>
    <property type="evidence" value="ECO:0007669"/>
    <property type="project" value="InterPro"/>
</dbReference>
<protein>
    <recommendedName>
        <fullName evidence="10">DNA repair protein RAD51 homolog 3</fullName>
    </recommendedName>
</protein>
<evidence type="ECO:0000256" key="9">
    <source>
        <dbReference type="ARBA" id="ARBA00023242"/>
    </source>
</evidence>
<keyword evidence="9" id="KW-0539">Nucleus</keyword>
<dbReference type="PROSITE" id="PS50162">
    <property type="entry name" value="RECA_2"/>
    <property type="match status" value="1"/>
</dbReference>
<evidence type="ECO:0000259" key="12">
    <source>
        <dbReference type="PROSITE" id="PS50162"/>
    </source>
</evidence>
<dbReference type="GO" id="GO:0005657">
    <property type="term" value="C:replication fork"/>
    <property type="evidence" value="ECO:0007669"/>
    <property type="project" value="TreeGrafter"/>
</dbReference>
<keyword evidence="6" id="KW-0238">DNA-binding</keyword>
<comment type="caution">
    <text evidence="13">The sequence shown here is derived from an EMBL/GenBank/DDBJ whole genome shotgun (WGS) entry which is preliminary data.</text>
</comment>
<sequence>MEVIRLGLSATQRGKLISAGFTSLSSLSSISPSLLARDLNISENEAVEILKAASHSSRLQTFDGNHAILNGGQTAWEMLSEDSTSRITTSSTDIDNILGGGIGCREVTEIGGIPGIGKTQFGIQLAVNVQIPVPYGGLGGKAVYVDTEGSFMVERALHMAEGCIEDMENSSGLRHRDLVTVKEKSRPENFLANIFHFRICSYTEQVAMINHLDKFVSENRDVKLVVIDSVTFYFRQDFEDMALRTRILGGMALKLMKLAQKFNLAVVLLNQAATKFSEGSYQLTLALGDSWSHASTNRIVLYWNGDERYAHLDKSPSLPSASAPYSITTKGIRNSNTHHKRIRLM</sequence>
<keyword evidence="3" id="KW-0547">Nucleotide-binding</keyword>
<comment type="similarity">
    <text evidence="2">Belongs to the RecA family. RAD51 subfamily.</text>
</comment>
<dbReference type="GO" id="GO:0008821">
    <property type="term" value="F:crossover junction DNA endonuclease activity"/>
    <property type="evidence" value="ECO:0007669"/>
    <property type="project" value="TreeGrafter"/>
</dbReference>
<dbReference type="GO" id="GO:0033063">
    <property type="term" value="C:Rad51B-Rad51C-Rad51D-XRCC2 complex"/>
    <property type="evidence" value="ECO:0007669"/>
    <property type="project" value="TreeGrafter"/>
</dbReference>
<evidence type="ECO:0000256" key="7">
    <source>
        <dbReference type="ARBA" id="ARBA00023172"/>
    </source>
</evidence>
<comment type="function">
    <text evidence="11">Involved in the homologous recombination repair (HRR) pathway of double-stranded DNA breaks arising during DNA replication or induced by DNA-damaging agents.</text>
</comment>
<dbReference type="Proteomes" id="UP001443914">
    <property type="component" value="Unassembled WGS sequence"/>
</dbReference>
<comment type="subcellular location">
    <subcellularLocation>
        <location evidence="1">Nucleus</location>
    </subcellularLocation>
</comment>
<evidence type="ECO:0000256" key="10">
    <source>
        <dbReference type="ARBA" id="ARBA00040674"/>
    </source>
</evidence>
<evidence type="ECO:0000256" key="2">
    <source>
        <dbReference type="ARBA" id="ARBA00007095"/>
    </source>
</evidence>
<dbReference type="PANTHER" id="PTHR46239">
    <property type="entry name" value="DNA REPAIR PROTEIN RAD51 HOMOLOG 3 RAD51C"/>
    <property type="match status" value="1"/>
</dbReference>
<accession>A0AAW1NIC5</accession>
<dbReference type="GO" id="GO:0000400">
    <property type="term" value="F:four-way junction DNA binding"/>
    <property type="evidence" value="ECO:0007669"/>
    <property type="project" value="TreeGrafter"/>
</dbReference>
<evidence type="ECO:0000256" key="3">
    <source>
        <dbReference type="ARBA" id="ARBA00022741"/>
    </source>
</evidence>
<name>A0AAW1NIC5_SAPOF</name>
<dbReference type="PANTHER" id="PTHR46239:SF1">
    <property type="entry name" value="DNA REPAIR PROTEIN RAD51 HOMOLOG 3"/>
    <property type="match status" value="1"/>
</dbReference>
<dbReference type="EMBL" id="JBDFQZ010000001">
    <property type="protein sequence ID" value="KAK9757844.1"/>
    <property type="molecule type" value="Genomic_DNA"/>
</dbReference>
<dbReference type="PIRSF" id="PIRSF005856">
    <property type="entry name" value="Rad51"/>
    <property type="match status" value="1"/>
</dbReference>
<dbReference type="GO" id="GO:0007131">
    <property type="term" value="P:reciprocal meiotic recombination"/>
    <property type="evidence" value="ECO:0007669"/>
    <property type="project" value="TreeGrafter"/>
</dbReference>